<dbReference type="AlphaFoldDB" id="A0A640UKY5"/>
<comment type="caution">
    <text evidence="1">The sequence shown here is derived from an EMBL/GenBank/DDBJ whole genome shotgun (WGS) entry which is preliminary data.</text>
</comment>
<protein>
    <submittedName>
        <fullName evidence="1">Uncharacterized protein</fullName>
    </submittedName>
</protein>
<dbReference type="EMBL" id="BLIR01000001">
    <property type="protein sequence ID" value="GFE36758.1"/>
    <property type="molecule type" value="Genomic_DNA"/>
</dbReference>
<reference evidence="1 2" key="1">
    <citation type="submission" date="2019-12" db="EMBL/GenBank/DDBJ databases">
        <title>Whole genome shotgun sequence of Streptomyces tubercidicus NBRC 13090.</title>
        <authorList>
            <person name="Ichikawa N."/>
            <person name="Kimura A."/>
            <person name="Kitahashi Y."/>
            <person name="Komaki H."/>
            <person name="Tamura T."/>
        </authorList>
    </citation>
    <scope>NUCLEOTIDE SEQUENCE [LARGE SCALE GENOMIC DNA]</scope>
    <source>
        <strain evidence="1 2">NBRC 13090</strain>
    </source>
</reference>
<sequence length="84" mass="9398">MGARDAVDGGQWFGKFFQETIDRHRPRVDRSLRGPRRGTAPGRGEQLRTWGVVHGQEAEDCGFISGAGWVAVVLEDVRPRRSVH</sequence>
<accession>A0A640UKY5</accession>
<dbReference type="Proteomes" id="UP000431826">
    <property type="component" value="Unassembled WGS sequence"/>
</dbReference>
<evidence type="ECO:0000313" key="1">
    <source>
        <dbReference type="EMBL" id="GFE36758.1"/>
    </source>
</evidence>
<organism evidence="1 2">
    <name type="scientific">Streptomyces tubercidicus</name>
    <dbReference type="NCBI Taxonomy" id="47759"/>
    <lineage>
        <taxon>Bacteria</taxon>
        <taxon>Bacillati</taxon>
        <taxon>Actinomycetota</taxon>
        <taxon>Actinomycetes</taxon>
        <taxon>Kitasatosporales</taxon>
        <taxon>Streptomycetaceae</taxon>
        <taxon>Streptomyces</taxon>
    </lineage>
</organism>
<keyword evidence="2" id="KW-1185">Reference proteome</keyword>
<proteinExistence type="predicted"/>
<evidence type="ECO:0000313" key="2">
    <source>
        <dbReference type="Proteomes" id="UP000431826"/>
    </source>
</evidence>
<name>A0A640UKY5_9ACTN</name>
<gene>
    <name evidence="1" type="ORF">Stube_14310</name>
</gene>